<dbReference type="Pfam" id="PF00512">
    <property type="entry name" value="HisKA"/>
    <property type="match status" value="1"/>
</dbReference>
<dbReference type="InterPro" id="IPR004358">
    <property type="entry name" value="Sig_transdc_His_kin-like_C"/>
</dbReference>
<comment type="catalytic activity">
    <reaction evidence="1">
        <text>ATP + protein L-histidine = ADP + protein N-phospho-L-histidine.</text>
        <dbReference type="EC" id="2.7.13.3"/>
    </reaction>
</comment>
<keyword evidence="6" id="KW-0902">Two-component regulatory system</keyword>
<accession>A0A9X2XDX9</accession>
<keyword evidence="9" id="KW-1185">Reference proteome</keyword>
<sequence length="394" mass="43441">MDDTAQLFTESFFENAPCGLIVMAVDGTLLRCNQTFSDWLGYDKTSLQERSFDQLLTVSGRTFQLTHWGPLMNTQGSVAEVKLDLRHSDGSVLSMLLNGVRRVTSDGVRFHLALFATTERDRSERAVFLAMQQAEKLLAEKISAEAALHRAQAELAKAYEVAQHRALFAEQMVAVVSHDLKNPMTAIKMASQLLEQEAQSDRAHRLLASIGDSTDRAQRMIIDLLDFASVRMGQGISIRRRQVDLLKVVDESVSELRVVFAKANIRHYSRGRGSFGVDPDRLQQIIGNLVANSVAYGDLRFPITLTTDLSQENVTLSVHNHGPAIDQALVPALFEPMTRGSEHQDSIRSVGLGLFIVRQITQAHGGTIAMTSNAANGTTFTIRLPVDLPEQVGS</sequence>
<dbReference type="InterPro" id="IPR005467">
    <property type="entry name" value="His_kinase_dom"/>
</dbReference>
<evidence type="ECO:0000313" key="8">
    <source>
        <dbReference type="EMBL" id="MCU7247180.1"/>
    </source>
</evidence>
<feature type="domain" description="Histidine kinase" evidence="7">
    <location>
        <begin position="175"/>
        <end position="388"/>
    </location>
</feature>
<dbReference type="Gene3D" id="3.30.450.20">
    <property type="entry name" value="PAS domain"/>
    <property type="match status" value="1"/>
</dbReference>
<dbReference type="InterPro" id="IPR050736">
    <property type="entry name" value="Sensor_HK_Regulatory"/>
</dbReference>
<dbReference type="InterPro" id="IPR036097">
    <property type="entry name" value="HisK_dim/P_sf"/>
</dbReference>
<dbReference type="RefSeq" id="WP_301621171.1">
    <property type="nucleotide sequence ID" value="NZ_JAOSKY010000002.1"/>
</dbReference>
<dbReference type="SUPFAM" id="SSF55874">
    <property type="entry name" value="ATPase domain of HSP90 chaperone/DNA topoisomerase II/histidine kinase"/>
    <property type="match status" value="1"/>
</dbReference>
<dbReference type="AlphaFoldDB" id="A0A9X2XDX9"/>
<dbReference type="SMART" id="SM00388">
    <property type="entry name" value="HisKA"/>
    <property type="match status" value="1"/>
</dbReference>
<dbReference type="Pfam" id="PF02518">
    <property type="entry name" value="HATPase_c"/>
    <property type="match status" value="1"/>
</dbReference>
<reference evidence="8" key="2">
    <citation type="journal article" date="2023" name="mSystems">
        <title>Charting the Lipopeptidome of Nonpathogenic Pseudomonas.</title>
        <authorList>
            <person name="Cesa-Luna C."/>
            <person name="Geudens N."/>
            <person name="Girard L."/>
            <person name="De Roo V."/>
            <person name="Maklad H.R."/>
            <person name="Martins J.C."/>
            <person name="Hofte M."/>
            <person name="De Mot R."/>
        </authorList>
    </citation>
    <scope>NUCLEOTIDE SEQUENCE</scope>
    <source>
        <strain evidence="8">B1M3-32</strain>
    </source>
</reference>
<dbReference type="InterPro" id="IPR003661">
    <property type="entry name" value="HisK_dim/P_dom"/>
</dbReference>
<dbReference type="Gene3D" id="1.10.287.130">
    <property type="match status" value="1"/>
</dbReference>
<dbReference type="InterPro" id="IPR000014">
    <property type="entry name" value="PAS"/>
</dbReference>
<name>A0A9X2XDX9_9PSED</name>
<proteinExistence type="predicted"/>
<dbReference type="CDD" id="cd00082">
    <property type="entry name" value="HisKA"/>
    <property type="match status" value="1"/>
</dbReference>
<evidence type="ECO:0000256" key="5">
    <source>
        <dbReference type="ARBA" id="ARBA00022777"/>
    </source>
</evidence>
<evidence type="ECO:0000256" key="2">
    <source>
        <dbReference type="ARBA" id="ARBA00012438"/>
    </source>
</evidence>
<dbReference type="SUPFAM" id="SSF55785">
    <property type="entry name" value="PYP-like sensor domain (PAS domain)"/>
    <property type="match status" value="1"/>
</dbReference>
<dbReference type="EC" id="2.7.13.3" evidence="2"/>
<dbReference type="InterPro" id="IPR003594">
    <property type="entry name" value="HATPase_dom"/>
</dbReference>
<keyword evidence="3" id="KW-0597">Phosphoprotein</keyword>
<dbReference type="PROSITE" id="PS50109">
    <property type="entry name" value="HIS_KIN"/>
    <property type="match status" value="1"/>
</dbReference>
<keyword evidence="4" id="KW-0808">Transferase</keyword>
<reference evidence="8" key="1">
    <citation type="submission" date="2022-09" db="EMBL/GenBank/DDBJ databases">
        <authorList>
            <person name="Cesa-Luna C."/>
            <person name="Girard L."/>
            <person name="Lood C."/>
            <person name="Hofte M."/>
            <person name="De Mot R."/>
        </authorList>
    </citation>
    <scope>NUCLEOTIDE SEQUENCE</scope>
    <source>
        <strain evidence="8">B1M3-32</strain>
    </source>
</reference>
<comment type="caution">
    <text evidence="8">The sequence shown here is derived from an EMBL/GenBank/DDBJ whole genome shotgun (WGS) entry which is preliminary data.</text>
</comment>
<evidence type="ECO:0000256" key="3">
    <source>
        <dbReference type="ARBA" id="ARBA00022553"/>
    </source>
</evidence>
<dbReference type="InterPro" id="IPR035965">
    <property type="entry name" value="PAS-like_dom_sf"/>
</dbReference>
<evidence type="ECO:0000256" key="4">
    <source>
        <dbReference type="ARBA" id="ARBA00022679"/>
    </source>
</evidence>
<dbReference type="SMART" id="SM00387">
    <property type="entry name" value="HATPase_c"/>
    <property type="match status" value="1"/>
</dbReference>
<dbReference type="Gene3D" id="3.30.565.10">
    <property type="entry name" value="Histidine kinase-like ATPase, C-terminal domain"/>
    <property type="match status" value="1"/>
</dbReference>
<organism evidence="8 9">
    <name type="scientific">Pseudomonas koreensis</name>
    <dbReference type="NCBI Taxonomy" id="198620"/>
    <lineage>
        <taxon>Bacteria</taxon>
        <taxon>Pseudomonadati</taxon>
        <taxon>Pseudomonadota</taxon>
        <taxon>Gammaproteobacteria</taxon>
        <taxon>Pseudomonadales</taxon>
        <taxon>Pseudomonadaceae</taxon>
        <taxon>Pseudomonas</taxon>
    </lineage>
</organism>
<dbReference type="Proteomes" id="UP001139955">
    <property type="component" value="Unassembled WGS sequence"/>
</dbReference>
<dbReference type="Pfam" id="PF13188">
    <property type="entry name" value="PAS_8"/>
    <property type="match status" value="1"/>
</dbReference>
<keyword evidence="5 8" id="KW-0418">Kinase</keyword>
<dbReference type="GO" id="GO:0000155">
    <property type="term" value="F:phosphorelay sensor kinase activity"/>
    <property type="evidence" value="ECO:0007669"/>
    <property type="project" value="InterPro"/>
</dbReference>
<dbReference type="InterPro" id="IPR036890">
    <property type="entry name" value="HATPase_C_sf"/>
</dbReference>
<evidence type="ECO:0000256" key="1">
    <source>
        <dbReference type="ARBA" id="ARBA00000085"/>
    </source>
</evidence>
<evidence type="ECO:0000313" key="9">
    <source>
        <dbReference type="Proteomes" id="UP001139955"/>
    </source>
</evidence>
<evidence type="ECO:0000256" key="6">
    <source>
        <dbReference type="ARBA" id="ARBA00023012"/>
    </source>
</evidence>
<dbReference type="CDD" id="cd00075">
    <property type="entry name" value="HATPase"/>
    <property type="match status" value="1"/>
</dbReference>
<dbReference type="SUPFAM" id="SSF47384">
    <property type="entry name" value="Homodimeric domain of signal transducing histidine kinase"/>
    <property type="match status" value="1"/>
</dbReference>
<dbReference type="PANTHER" id="PTHR43711">
    <property type="entry name" value="TWO-COMPONENT HISTIDINE KINASE"/>
    <property type="match status" value="1"/>
</dbReference>
<dbReference type="PANTHER" id="PTHR43711:SF1">
    <property type="entry name" value="HISTIDINE KINASE 1"/>
    <property type="match status" value="1"/>
</dbReference>
<dbReference type="PRINTS" id="PR00344">
    <property type="entry name" value="BCTRLSENSOR"/>
</dbReference>
<dbReference type="EMBL" id="JAOSKY010000002">
    <property type="protein sequence ID" value="MCU7247180.1"/>
    <property type="molecule type" value="Genomic_DNA"/>
</dbReference>
<evidence type="ECO:0000259" key="7">
    <source>
        <dbReference type="PROSITE" id="PS50109"/>
    </source>
</evidence>
<protein>
    <recommendedName>
        <fullName evidence="2">histidine kinase</fullName>
        <ecNumber evidence="2">2.7.13.3</ecNumber>
    </recommendedName>
</protein>
<gene>
    <name evidence="8" type="ORF">OC940_05095</name>
</gene>
<dbReference type="NCBIfam" id="TIGR00229">
    <property type="entry name" value="sensory_box"/>
    <property type="match status" value="1"/>
</dbReference>